<feature type="signal peptide" evidence="2">
    <location>
        <begin position="1"/>
        <end position="23"/>
    </location>
</feature>
<keyword evidence="2" id="KW-0732">Signal</keyword>
<dbReference type="InParanoid" id="B4J1Y3"/>
<feature type="region of interest" description="Disordered" evidence="1">
    <location>
        <begin position="827"/>
        <end position="847"/>
    </location>
</feature>
<feature type="chain" id="PRO_5002811211" evidence="2">
    <location>
        <begin position="24"/>
        <end position="904"/>
    </location>
</feature>
<name>B4J1Y3_DROGR</name>
<evidence type="ECO:0000313" key="4">
    <source>
        <dbReference type="Proteomes" id="UP000001070"/>
    </source>
</evidence>
<dbReference type="AlphaFoldDB" id="B4J1Y3"/>
<evidence type="ECO:0000313" key="3">
    <source>
        <dbReference type="EMBL" id="EDV95908.1"/>
    </source>
</evidence>
<feature type="compositionally biased region" description="Polar residues" evidence="1">
    <location>
        <begin position="556"/>
        <end position="565"/>
    </location>
</feature>
<feature type="compositionally biased region" description="Basic and acidic residues" evidence="1">
    <location>
        <begin position="514"/>
        <end position="523"/>
    </location>
</feature>
<dbReference type="HOGENOM" id="CLU_320865_0_0_1"/>
<evidence type="ECO:0000256" key="1">
    <source>
        <dbReference type="SAM" id="MobiDB-lite"/>
    </source>
</evidence>
<dbReference type="Proteomes" id="UP000001070">
    <property type="component" value="Unassembled WGS sequence"/>
</dbReference>
<feature type="compositionally biased region" description="Low complexity" evidence="1">
    <location>
        <begin position="729"/>
        <end position="744"/>
    </location>
</feature>
<feature type="region of interest" description="Disordered" evidence="1">
    <location>
        <begin position="466"/>
        <end position="594"/>
    </location>
</feature>
<feature type="region of interest" description="Disordered" evidence="1">
    <location>
        <begin position="660"/>
        <end position="757"/>
    </location>
</feature>
<dbReference type="eggNOG" id="ENOG502T81S">
    <property type="taxonomic scope" value="Eukaryota"/>
</dbReference>
<gene>
    <name evidence="3" type="primary">Dgri\GH15963</name>
    <name evidence="3" type="ORF">Dgri_GH15963</name>
</gene>
<feature type="compositionally biased region" description="Gly residues" evidence="1">
    <location>
        <begin position="665"/>
        <end position="679"/>
    </location>
</feature>
<proteinExistence type="predicted"/>
<protein>
    <submittedName>
        <fullName evidence="3">GH15963</fullName>
    </submittedName>
</protein>
<dbReference type="EMBL" id="CH916366">
    <property type="protein sequence ID" value="EDV95908.1"/>
    <property type="molecule type" value="Genomic_DNA"/>
</dbReference>
<evidence type="ECO:0000256" key="2">
    <source>
        <dbReference type="SAM" id="SignalP"/>
    </source>
</evidence>
<reference evidence="3 4" key="1">
    <citation type="journal article" date="2007" name="Nature">
        <title>Evolution of genes and genomes on the Drosophila phylogeny.</title>
        <authorList>
            <consortium name="Drosophila 12 Genomes Consortium"/>
            <person name="Clark A.G."/>
            <person name="Eisen M.B."/>
            <person name="Smith D.R."/>
            <person name="Bergman C.M."/>
            <person name="Oliver B."/>
            <person name="Markow T.A."/>
            <person name="Kaufman T.C."/>
            <person name="Kellis M."/>
            <person name="Gelbart W."/>
            <person name="Iyer V.N."/>
            <person name="Pollard D.A."/>
            <person name="Sackton T.B."/>
            <person name="Larracuente A.M."/>
            <person name="Singh N.D."/>
            <person name="Abad J.P."/>
            <person name="Abt D.N."/>
            <person name="Adryan B."/>
            <person name="Aguade M."/>
            <person name="Akashi H."/>
            <person name="Anderson W.W."/>
            <person name="Aquadro C.F."/>
            <person name="Ardell D.H."/>
            <person name="Arguello R."/>
            <person name="Artieri C.G."/>
            <person name="Barbash D.A."/>
            <person name="Barker D."/>
            <person name="Barsanti P."/>
            <person name="Batterham P."/>
            <person name="Batzoglou S."/>
            <person name="Begun D."/>
            <person name="Bhutkar A."/>
            <person name="Blanco E."/>
            <person name="Bosak S.A."/>
            <person name="Bradley R.K."/>
            <person name="Brand A.D."/>
            <person name="Brent M.R."/>
            <person name="Brooks A.N."/>
            <person name="Brown R.H."/>
            <person name="Butlin R.K."/>
            <person name="Caggese C."/>
            <person name="Calvi B.R."/>
            <person name="Bernardo de Carvalho A."/>
            <person name="Caspi A."/>
            <person name="Castrezana S."/>
            <person name="Celniker S.E."/>
            <person name="Chang J.L."/>
            <person name="Chapple C."/>
            <person name="Chatterji S."/>
            <person name="Chinwalla A."/>
            <person name="Civetta A."/>
            <person name="Clifton S.W."/>
            <person name="Comeron J.M."/>
            <person name="Costello J.C."/>
            <person name="Coyne J.A."/>
            <person name="Daub J."/>
            <person name="David R.G."/>
            <person name="Delcher A.L."/>
            <person name="Delehaunty K."/>
            <person name="Do C.B."/>
            <person name="Ebling H."/>
            <person name="Edwards K."/>
            <person name="Eickbush T."/>
            <person name="Evans J.D."/>
            <person name="Filipski A."/>
            <person name="Findeiss S."/>
            <person name="Freyhult E."/>
            <person name="Fulton L."/>
            <person name="Fulton R."/>
            <person name="Garcia A.C."/>
            <person name="Gardiner A."/>
            <person name="Garfield D.A."/>
            <person name="Garvin B.E."/>
            <person name="Gibson G."/>
            <person name="Gilbert D."/>
            <person name="Gnerre S."/>
            <person name="Godfrey J."/>
            <person name="Good R."/>
            <person name="Gotea V."/>
            <person name="Gravely B."/>
            <person name="Greenberg A.J."/>
            <person name="Griffiths-Jones S."/>
            <person name="Gross S."/>
            <person name="Guigo R."/>
            <person name="Gustafson E.A."/>
            <person name="Haerty W."/>
            <person name="Hahn M.W."/>
            <person name="Halligan D.L."/>
            <person name="Halpern A.L."/>
            <person name="Halter G.M."/>
            <person name="Han M.V."/>
            <person name="Heger A."/>
            <person name="Hillier L."/>
            <person name="Hinrichs A.S."/>
            <person name="Holmes I."/>
            <person name="Hoskins R.A."/>
            <person name="Hubisz M.J."/>
            <person name="Hultmark D."/>
            <person name="Huntley M.A."/>
            <person name="Jaffe D.B."/>
            <person name="Jagadeeshan S."/>
            <person name="Jeck W.R."/>
            <person name="Johnson J."/>
            <person name="Jones C.D."/>
            <person name="Jordan W.C."/>
            <person name="Karpen G.H."/>
            <person name="Kataoka E."/>
            <person name="Keightley P.D."/>
            <person name="Kheradpour P."/>
            <person name="Kirkness E.F."/>
            <person name="Koerich L.B."/>
            <person name="Kristiansen K."/>
            <person name="Kudrna D."/>
            <person name="Kulathinal R.J."/>
            <person name="Kumar S."/>
            <person name="Kwok R."/>
            <person name="Lander E."/>
            <person name="Langley C.H."/>
            <person name="Lapoint R."/>
            <person name="Lazzaro B.P."/>
            <person name="Lee S.J."/>
            <person name="Levesque L."/>
            <person name="Li R."/>
            <person name="Lin C.F."/>
            <person name="Lin M.F."/>
            <person name="Lindblad-Toh K."/>
            <person name="Llopart A."/>
            <person name="Long M."/>
            <person name="Low L."/>
            <person name="Lozovsky E."/>
            <person name="Lu J."/>
            <person name="Luo M."/>
            <person name="Machado C.A."/>
            <person name="Makalowski W."/>
            <person name="Marzo M."/>
            <person name="Matsuda M."/>
            <person name="Matzkin L."/>
            <person name="McAllister B."/>
            <person name="McBride C.S."/>
            <person name="McKernan B."/>
            <person name="McKernan K."/>
            <person name="Mendez-Lago M."/>
            <person name="Minx P."/>
            <person name="Mollenhauer M.U."/>
            <person name="Montooth K."/>
            <person name="Mount S.M."/>
            <person name="Mu X."/>
            <person name="Myers E."/>
            <person name="Negre B."/>
            <person name="Newfeld S."/>
            <person name="Nielsen R."/>
            <person name="Noor M.A."/>
            <person name="O'Grady P."/>
            <person name="Pachter L."/>
            <person name="Papaceit M."/>
            <person name="Parisi M.J."/>
            <person name="Parisi M."/>
            <person name="Parts L."/>
            <person name="Pedersen J.S."/>
            <person name="Pesole G."/>
            <person name="Phillippy A.M."/>
            <person name="Ponting C.P."/>
            <person name="Pop M."/>
            <person name="Porcelli D."/>
            <person name="Powell J.R."/>
            <person name="Prohaska S."/>
            <person name="Pruitt K."/>
            <person name="Puig M."/>
            <person name="Quesneville H."/>
            <person name="Ram K.R."/>
            <person name="Rand D."/>
            <person name="Rasmussen M.D."/>
            <person name="Reed L.K."/>
            <person name="Reenan R."/>
            <person name="Reily A."/>
            <person name="Remington K.A."/>
            <person name="Rieger T.T."/>
            <person name="Ritchie M.G."/>
            <person name="Robin C."/>
            <person name="Rogers Y.H."/>
            <person name="Rohde C."/>
            <person name="Rozas J."/>
            <person name="Rubenfield M.J."/>
            <person name="Ruiz A."/>
            <person name="Russo S."/>
            <person name="Salzberg S.L."/>
            <person name="Sanchez-Gracia A."/>
            <person name="Saranga D.J."/>
            <person name="Sato H."/>
            <person name="Schaeffer S.W."/>
            <person name="Schatz M.C."/>
            <person name="Schlenke T."/>
            <person name="Schwartz R."/>
            <person name="Segarra C."/>
            <person name="Singh R.S."/>
            <person name="Sirot L."/>
            <person name="Sirota M."/>
            <person name="Sisneros N.B."/>
            <person name="Smith C.D."/>
            <person name="Smith T.F."/>
            <person name="Spieth J."/>
            <person name="Stage D.E."/>
            <person name="Stark A."/>
            <person name="Stephan W."/>
            <person name="Strausberg R.L."/>
            <person name="Strempel S."/>
            <person name="Sturgill D."/>
            <person name="Sutton G."/>
            <person name="Sutton G.G."/>
            <person name="Tao W."/>
            <person name="Teichmann S."/>
            <person name="Tobari Y.N."/>
            <person name="Tomimura Y."/>
            <person name="Tsolas J.M."/>
            <person name="Valente V.L."/>
            <person name="Venter E."/>
            <person name="Venter J.C."/>
            <person name="Vicario S."/>
            <person name="Vieira F.G."/>
            <person name="Vilella A.J."/>
            <person name="Villasante A."/>
            <person name="Walenz B."/>
            <person name="Wang J."/>
            <person name="Wasserman M."/>
            <person name="Watts T."/>
            <person name="Wilson D."/>
            <person name="Wilson R.K."/>
            <person name="Wing R.A."/>
            <person name="Wolfner M.F."/>
            <person name="Wong A."/>
            <person name="Wong G.K."/>
            <person name="Wu C.I."/>
            <person name="Wu G."/>
            <person name="Yamamoto D."/>
            <person name="Yang H.P."/>
            <person name="Yang S.P."/>
            <person name="Yorke J.A."/>
            <person name="Yoshida K."/>
            <person name="Zdobnov E."/>
            <person name="Zhang P."/>
            <person name="Zhang Y."/>
            <person name="Zimin A.V."/>
            <person name="Baldwin J."/>
            <person name="Abdouelleil A."/>
            <person name="Abdulkadir J."/>
            <person name="Abebe A."/>
            <person name="Abera B."/>
            <person name="Abreu J."/>
            <person name="Acer S.C."/>
            <person name="Aftuck L."/>
            <person name="Alexander A."/>
            <person name="An P."/>
            <person name="Anderson E."/>
            <person name="Anderson S."/>
            <person name="Arachi H."/>
            <person name="Azer M."/>
            <person name="Bachantsang P."/>
            <person name="Barry A."/>
            <person name="Bayul T."/>
            <person name="Berlin A."/>
            <person name="Bessette D."/>
            <person name="Bloom T."/>
            <person name="Blye J."/>
            <person name="Boguslavskiy L."/>
            <person name="Bonnet C."/>
            <person name="Boukhgalter B."/>
            <person name="Bourzgui I."/>
            <person name="Brown A."/>
            <person name="Cahill P."/>
            <person name="Channer S."/>
            <person name="Cheshatsang Y."/>
            <person name="Chuda L."/>
            <person name="Citroen M."/>
            <person name="Collymore A."/>
            <person name="Cooke P."/>
            <person name="Costello M."/>
            <person name="D'Aco K."/>
            <person name="Daza R."/>
            <person name="De Haan G."/>
            <person name="DeGray S."/>
            <person name="DeMaso C."/>
            <person name="Dhargay N."/>
            <person name="Dooley K."/>
            <person name="Dooley E."/>
            <person name="Doricent M."/>
            <person name="Dorje P."/>
            <person name="Dorjee K."/>
            <person name="Dupes A."/>
            <person name="Elong R."/>
            <person name="Falk J."/>
            <person name="Farina A."/>
            <person name="Faro S."/>
            <person name="Ferguson D."/>
            <person name="Fisher S."/>
            <person name="Foley C.D."/>
            <person name="Franke A."/>
            <person name="Friedrich D."/>
            <person name="Gadbois L."/>
            <person name="Gearin G."/>
            <person name="Gearin C.R."/>
            <person name="Giannoukos G."/>
            <person name="Goode T."/>
            <person name="Graham J."/>
            <person name="Grandbois E."/>
            <person name="Grewal S."/>
            <person name="Gyaltsen K."/>
            <person name="Hafez N."/>
            <person name="Hagos B."/>
            <person name="Hall J."/>
            <person name="Henson C."/>
            <person name="Hollinger A."/>
            <person name="Honan T."/>
            <person name="Huard M.D."/>
            <person name="Hughes L."/>
            <person name="Hurhula B."/>
            <person name="Husby M.E."/>
            <person name="Kamat A."/>
            <person name="Kanga B."/>
            <person name="Kashin S."/>
            <person name="Khazanovich D."/>
            <person name="Kisner P."/>
            <person name="Lance K."/>
            <person name="Lara M."/>
            <person name="Lee W."/>
            <person name="Lennon N."/>
            <person name="Letendre F."/>
            <person name="LeVine R."/>
            <person name="Lipovsky A."/>
            <person name="Liu X."/>
            <person name="Liu J."/>
            <person name="Liu S."/>
            <person name="Lokyitsang T."/>
            <person name="Lokyitsang Y."/>
            <person name="Lubonja R."/>
            <person name="Lui A."/>
            <person name="MacDonald P."/>
            <person name="Magnisalis V."/>
            <person name="Maru K."/>
            <person name="Matthews C."/>
            <person name="McCusker W."/>
            <person name="McDonough S."/>
            <person name="Mehta T."/>
            <person name="Meldrim J."/>
            <person name="Meneus L."/>
            <person name="Mihai O."/>
            <person name="Mihalev A."/>
            <person name="Mihova T."/>
            <person name="Mittelman R."/>
            <person name="Mlenga V."/>
            <person name="Montmayeur A."/>
            <person name="Mulrain L."/>
            <person name="Navidi A."/>
            <person name="Naylor J."/>
            <person name="Negash T."/>
            <person name="Nguyen T."/>
            <person name="Nguyen N."/>
            <person name="Nicol R."/>
            <person name="Norbu C."/>
            <person name="Norbu N."/>
            <person name="Novod N."/>
            <person name="O'Neill B."/>
            <person name="Osman S."/>
            <person name="Markiewicz E."/>
            <person name="Oyono O.L."/>
            <person name="Patti C."/>
            <person name="Phunkhang P."/>
            <person name="Pierre F."/>
            <person name="Priest M."/>
            <person name="Raghuraman S."/>
            <person name="Rege F."/>
            <person name="Reyes R."/>
            <person name="Rise C."/>
            <person name="Rogov P."/>
            <person name="Ross K."/>
            <person name="Ryan E."/>
            <person name="Settipalli S."/>
            <person name="Shea T."/>
            <person name="Sherpa N."/>
            <person name="Shi L."/>
            <person name="Shih D."/>
            <person name="Sparrow T."/>
            <person name="Spaulding J."/>
            <person name="Stalker J."/>
            <person name="Stange-Thomann N."/>
            <person name="Stavropoulos S."/>
            <person name="Stone C."/>
            <person name="Strader C."/>
            <person name="Tesfaye S."/>
            <person name="Thomson T."/>
            <person name="Thoulutsang Y."/>
            <person name="Thoulutsang D."/>
            <person name="Topham K."/>
            <person name="Topping I."/>
            <person name="Tsamla T."/>
            <person name="Vassiliev H."/>
            <person name="Vo A."/>
            <person name="Wangchuk T."/>
            <person name="Wangdi T."/>
            <person name="Weiand M."/>
            <person name="Wilkinson J."/>
            <person name="Wilson A."/>
            <person name="Yadav S."/>
            <person name="Young G."/>
            <person name="Yu Q."/>
            <person name="Zembek L."/>
            <person name="Zhong D."/>
            <person name="Zimmer A."/>
            <person name="Zwirko Z."/>
            <person name="Jaffe D.B."/>
            <person name="Alvarez P."/>
            <person name="Brockman W."/>
            <person name="Butler J."/>
            <person name="Chin C."/>
            <person name="Gnerre S."/>
            <person name="Grabherr M."/>
            <person name="Kleber M."/>
            <person name="Mauceli E."/>
            <person name="MacCallum I."/>
        </authorList>
    </citation>
    <scope>NUCLEOTIDE SEQUENCE [LARGE SCALE GENOMIC DNA]</scope>
    <source>
        <strain evidence="4">Tucson 15287-2541.00</strain>
    </source>
</reference>
<feature type="region of interest" description="Disordered" evidence="1">
    <location>
        <begin position="776"/>
        <end position="814"/>
    </location>
</feature>
<accession>B4J1Y3</accession>
<feature type="compositionally biased region" description="Polar residues" evidence="1">
    <location>
        <begin position="477"/>
        <end position="498"/>
    </location>
</feature>
<sequence>MYPTFKYSLRFGVLLGLLLTAQASVIRAPELLQQPTEQQPTVVSQTVAPEVAQVDRVVPQADEVQQQNLEELSLSNVIAKETEPQQVTQVPSLVSDEVAAPGPQQIPEPVQYPVPTEEEVAAVQPEIPTLVQAQALIAQVPQQRTQAMLSGVPNVAPEVQQEVSGPVQFQVPTVVSEVEVDPVQQEISRPMEFQASNSAPVPEEKPQPVQFQDPTVVSDVEVSAVQHEISSSVQAKAVIAAPVTEKTTQAVLSGVSPVAPDVQQEFSRVESQAPIAAVVPADEPKPVQSQAPIVTAEAQQEISGPVQSQVPVTGENYKSAQSLDSNFVSEVVAAPAQQEIPRPMEFQGPNAAPVPEEQPQPVQSQVPTVLFDAQQEIPKSVQSQAPIASAVSEENSKPVKFVDLNVVSGMVATPVSEQKPQSVQSRVAIEAPVPEEKPQPVQSKVAIEATVPEENSKPVQVQFPTVASEVQEELPNPVQSDVSEQQFEPRSQESSVVVQTVARVGAEQSSGEQPSKEVIKDPRVFQPSNEISKELSVEQPSSEITKETPAEEPSNEIITNETTEGVISKVEGSDNQVVKKAQAKGRSHSGGSYPNGLNYPDEFYIIDSNAVTPSPELPNNEDTVAPVKNSHPFHSIKPAQLPMPPHPFFFIPFGSSGPSGLSNKHGGGTGSGTGTGSGSGTMSKPGYITIGYNPNNNNNKNGLPFNSNTAPDQSQSKPGFFSIPFSGFNSKSNSNDQLNSNNNNKLPYSGQEQQQVNQQQALQLIGHIFIYKTTDTGSLQKGDKGGNPRPASSTTSDDEQQNKSEDSTSKMDEKIGHSQLLLQPVIYSTPSNNKNDNKNKNQAEGNFNPNHIEEIFRSLQLVQPSVQQRSQSAVASEDNAVLFAVEIPKPIYRFFKSVFGVFSQ</sequence>
<feature type="compositionally biased region" description="Basic and acidic residues" evidence="1">
    <location>
        <begin position="800"/>
        <end position="814"/>
    </location>
</feature>
<keyword evidence="4" id="KW-1185">Reference proteome</keyword>
<organism evidence="4">
    <name type="scientific">Drosophila grimshawi</name>
    <name type="common">Hawaiian fruit fly</name>
    <name type="synonym">Idiomyia grimshawi</name>
    <dbReference type="NCBI Taxonomy" id="7222"/>
    <lineage>
        <taxon>Eukaryota</taxon>
        <taxon>Metazoa</taxon>
        <taxon>Ecdysozoa</taxon>
        <taxon>Arthropoda</taxon>
        <taxon>Hexapoda</taxon>
        <taxon>Insecta</taxon>
        <taxon>Pterygota</taxon>
        <taxon>Neoptera</taxon>
        <taxon>Endopterygota</taxon>
        <taxon>Diptera</taxon>
        <taxon>Brachycera</taxon>
        <taxon>Muscomorpha</taxon>
        <taxon>Ephydroidea</taxon>
        <taxon>Drosophilidae</taxon>
        <taxon>Drosophila</taxon>
        <taxon>Hawaiian Drosophila</taxon>
    </lineage>
</organism>
<feature type="compositionally biased region" description="Low complexity" evidence="1">
    <location>
        <begin position="693"/>
        <end position="708"/>
    </location>
</feature>